<dbReference type="CDD" id="cd10434">
    <property type="entry name" value="GIY-YIG_UvrC_Cho"/>
    <property type="match status" value="1"/>
</dbReference>
<sequence length="320" mass="37408">MSKIPEHLIEKINSIPTQSGIYKMLDSNGRIIYVGKSISLKNRVRSYFADNPKWAKVEKMVSFIDDIEYIVTDTHLEAVLLECFLIKKIKPMFNSQLKNDEKYVYLKIEDFNIYNPLSIVNSREDNCYGPFRRKFSLIELINSFKNIYPITKADKGYDFEYNLMPIPMDRRIFEENKESLQEIFSDDKKMILLINRLEGKMKEAAAQLQFATASVYRDMIYGLNYLKTGIYGYKTMFLKDILLKMPITNGYKLFFVSKGEILLKSVFSTLTEDDIQDFINIGKDLKSSISSNLNEKSSMDYRDILYSEIKSLPDEMVIYL</sequence>
<evidence type="ECO:0000259" key="2">
    <source>
        <dbReference type="PROSITE" id="PS50164"/>
    </source>
</evidence>
<reference evidence="3 4" key="1">
    <citation type="submission" date="2022-06" db="EMBL/GenBank/DDBJ databases">
        <title>Isolation of gut microbiota from human fecal samples.</title>
        <authorList>
            <person name="Pamer E.G."/>
            <person name="Barat B."/>
            <person name="Waligurski E."/>
            <person name="Medina S."/>
            <person name="Paddock L."/>
            <person name="Mostad J."/>
        </authorList>
    </citation>
    <scope>NUCLEOTIDE SEQUENCE [LARGE SCALE GENOMIC DNA]</scope>
    <source>
        <strain evidence="3 4">DFI.7.95</strain>
    </source>
</reference>
<feature type="domain" description="GIY-YIG" evidence="2">
    <location>
        <begin position="17"/>
        <end position="95"/>
    </location>
</feature>
<dbReference type="PANTHER" id="PTHR30562:SF1">
    <property type="entry name" value="UVRABC SYSTEM PROTEIN C"/>
    <property type="match status" value="1"/>
</dbReference>
<organism evidence="3 4">
    <name type="scientific">Tissierella carlieri</name>
    <dbReference type="NCBI Taxonomy" id="689904"/>
    <lineage>
        <taxon>Bacteria</taxon>
        <taxon>Bacillati</taxon>
        <taxon>Bacillota</taxon>
        <taxon>Tissierellia</taxon>
        <taxon>Tissierellales</taxon>
        <taxon>Tissierellaceae</taxon>
        <taxon>Tissierella</taxon>
    </lineage>
</organism>
<name>A0ABT1SGM3_9FIRM</name>
<dbReference type="EMBL" id="JANGAC010000022">
    <property type="protein sequence ID" value="MCQ4925425.1"/>
    <property type="molecule type" value="Genomic_DNA"/>
</dbReference>
<proteinExistence type="predicted"/>
<dbReference type="SMART" id="SM00465">
    <property type="entry name" value="GIYc"/>
    <property type="match status" value="1"/>
</dbReference>
<feature type="domain" description="UVR" evidence="1">
    <location>
        <begin position="191"/>
        <end position="226"/>
    </location>
</feature>
<dbReference type="SUPFAM" id="SSF46600">
    <property type="entry name" value="C-terminal UvrC-binding domain of UvrB"/>
    <property type="match status" value="1"/>
</dbReference>
<evidence type="ECO:0000259" key="1">
    <source>
        <dbReference type="PROSITE" id="PS50151"/>
    </source>
</evidence>
<dbReference type="RefSeq" id="WP_256312895.1">
    <property type="nucleotide sequence ID" value="NZ_JANGAC010000022.1"/>
</dbReference>
<dbReference type="PANTHER" id="PTHR30562">
    <property type="entry name" value="UVRC/OXIDOREDUCTASE"/>
    <property type="match status" value="1"/>
</dbReference>
<evidence type="ECO:0000313" key="3">
    <source>
        <dbReference type="EMBL" id="MCQ4925425.1"/>
    </source>
</evidence>
<dbReference type="PROSITE" id="PS50164">
    <property type="entry name" value="GIY_YIG"/>
    <property type="match status" value="1"/>
</dbReference>
<comment type="caution">
    <text evidence="3">The sequence shown here is derived from an EMBL/GenBank/DDBJ whole genome shotgun (WGS) entry which is preliminary data.</text>
</comment>
<dbReference type="InterPro" id="IPR047296">
    <property type="entry name" value="GIY-YIG_UvrC_Cho"/>
</dbReference>
<dbReference type="InterPro" id="IPR036876">
    <property type="entry name" value="UVR_dom_sf"/>
</dbReference>
<dbReference type="Proteomes" id="UP001524478">
    <property type="component" value="Unassembled WGS sequence"/>
</dbReference>
<evidence type="ECO:0000313" key="4">
    <source>
        <dbReference type="Proteomes" id="UP001524478"/>
    </source>
</evidence>
<keyword evidence="4" id="KW-1185">Reference proteome</keyword>
<dbReference type="Pfam" id="PF01541">
    <property type="entry name" value="GIY-YIG"/>
    <property type="match status" value="1"/>
</dbReference>
<dbReference type="Gene3D" id="3.40.1440.10">
    <property type="entry name" value="GIY-YIG endonuclease"/>
    <property type="match status" value="1"/>
</dbReference>
<accession>A0ABT1SGM3</accession>
<gene>
    <name evidence="3" type="ORF">NE686_20135</name>
</gene>
<dbReference type="InterPro" id="IPR000305">
    <property type="entry name" value="GIY-YIG_endonuc"/>
</dbReference>
<protein>
    <submittedName>
        <fullName evidence="3">GIY-YIG nuclease family protein</fullName>
    </submittedName>
</protein>
<dbReference type="Pfam" id="PF02151">
    <property type="entry name" value="UVR"/>
    <property type="match status" value="1"/>
</dbReference>
<dbReference type="InterPro" id="IPR050066">
    <property type="entry name" value="UvrABC_protein_C"/>
</dbReference>
<dbReference type="SUPFAM" id="SSF82771">
    <property type="entry name" value="GIY-YIG endonuclease"/>
    <property type="match status" value="1"/>
</dbReference>
<dbReference type="PROSITE" id="PS50151">
    <property type="entry name" value="UVR"/>
    <property type="match status" value="1"/>
</dbReference>
<dbReference type="InterPro" id="IPR001943">
    <property type="entry name" value="UVR_dom"/>
</dbReference>
<dbReference type="Gene3D" id="4.10.860.10">
    <property type="entry name" value="UVR domain"/>
    <property type="match status" value="1"/>
</dbReference>
<dbReference type="InterPro" id="IPR035901">
    <property type="entry name" value="GIY-YIG_endonuc_sf"/>
</dbReference>